<keyword evidence="18" id="KW-1185">Reference proteome</keyword>
<dbReference type="Gene3D" id="2.30.180.10">
    <property type="entry name" value="FAS1 domain"/>
    <property type="match status" value="3"/>
</dbReference>
<dbReference type="InterPro" id="IPR000538">
    <property type="entry name" value="Link_dom"/>
</dbReference>
<evidence type="ECO:0000256" key="3">
    <source>
        <dbReference type="ARBA" id="ARBA00022692"/>
    </source>
</evidence>
<dbReference type="GO" id="GO:0005041">
    <property type="term" value="F:low-density lipoprotein particle receptor activity"/>
    <property type="evidence" value="ECO:0007669"/>
    <property type="project" value="TreeGrafter"/>
</dbReference>
<feature type="domain" description="FAS1" evidence="15">
    <location>
        <begin position="656"/>
        <end position="790"/>
    </location>
</feature>
<dbReference type="Gene3D" id="3.10.100.10">
    <property type="entry name" value="Mannose-Binding Protein A, subunit A"/>
    <property type="match status" value="1"/>
</dbReference>
<keyword evidence="9" id="KW-0424">Laminin EGF-like domain</keyword>
<dbReference type="InterPro" id="IPR036378">
    <property type="entry name" value="FAS1_dom_sf"/>
</dbReference>
<evidence type="ECO:0000256" key="1">
    <source>
        <dbReference type="ARBA" id="ARBA00004479"/>
    </source>
</evidence>
<evidence type="ECO:0000259" key="16">
    <source>
        <dbReference type="PROSITE" id="PS50963"/>
    </source>
</evidence>
<dbReference type="Pfam" id="PF00193">
    <property type="entry name" value="Xlink"/>
    <property type="match status" value="1"/>
</dbReference>
<evidence type="ECO:0000256" key="13">
    <source>
        <dbReference type="SAM" id="Phobius"/>
    </source>
</evidence>
<dbReference type="PROSITE" id="PS50963">
    <property type="entry name" value="LINK_2"/>
    <property type="match status" value="1"/>
</dbReference>
<feature type="transmembrane region" description="Helical" evidence="13">
    <location>
        <begin position="804"/>
        <end position="827"/>
    </location>
</feature>
<accession>A0A7J8G2L3</accession>
<evidence type="ECO:0000256" key="12">
    <source>
        <dbReference type="SAM" id="MobiDB-lite"/>
    </source>
</evidence>
<evidence type="ECO:0000256" key="4">
    <source>
        <dbReference type="ARBA" id="ARBA00022989"/>
    </source>
</evidence>
<feature type="region of interest" description="Disordered" evidence="12">
    <location>
        <begin position="848"/>
        <end position="896"/>
    </location>
</feature>
<keyword evidence="3 13" id="KW-0812">Transmembrane</keyword>
<dbReference type="GO" id="GO:0030169">
    <property type="term" value="F:low-density lipoprotein particle binding"/>
    <property type="evidence" value="ECO:0007669"/>
    <property type="project" value="TreeGrafter"/>
</dbReference>
<dbReference type="Pfam" id="PF02469">
    <property type="entry name" value="Fasciclin"/>
    <property type="match status" value="3"/>
</dbReference>
<organism evidence="17 18">
    <name type="scientific">Molossus molossus</name>
    <name type="common">Pallas' mastiff bat</name>
    <name type="synonym">Vespertilio molossus</name>
    <dbReference type="NCBI Taxonomy" id="27622"/>
    <lineage>
        <taxon>Eukaryota</taxon>
        <taxon>Metazoa</taxon>
        <taxon>Chordata</taxon>
        <taxon>Craniata</taxon>
        <taxon>Vertebrata</taxon>
        <taxon>Euteleostomi</taxon>
        <taxon>Mammalia</taxon>
        <taxon>Eutheria</taxon>
        <taxon>Laurasiatheria</taxon>
        <taxon>Chiroptera</taxon>
        <taxon>Yangochiroptera</taxon>
        <taxon>Molossidae</taxon>
        <taxon>Molossus</taxon>
    </lineage>
</organism>
<dbReference type="PANTHER" id="PTHR24038:SF0">
    <property type="entry name" value="STABILIN-2"/>
    <property type="match status" value="1"/>
</dbReference>
<keyword evidence="2 10" id="KW-0245">EGF-like domain</keyword>
<feature type="compositionally biased region" description="Polar residues" evidence="12">
    <location>
        <begin position="857"/>
        <end position="868"/>
    </location>
</feature>
<dbReference type="FunFam" id="2.30.180.10:FF:000020">
    <property type="entry name" value="Stabilin 2"/>
    <property type="match status" value="1"/>
</dbReference>
<sequence>MPQVLRYHVIACHQLLLENLKLTPNATSLQGEPVVISVSQDTVYINNKARIVSGDIITTNGVIHIIDRLLSPQNLLITPRDASGRILQNLTTAAMNHGYIKFSNLIQDSGLLSVITDPIHTPVTLFWPTDQALQALPAEQQDFLFSQDNKDKLKEYIKFHVIRDAKVLAVDLPRSAAWKTLQGSELSVQCGTDSDIGKLFLNDQPCRIIQREILFDLGVAYGIDCLLIDPTLGGRCDTFTTFNVSGNCGSCTYTPSCPRWTKAKGVKQKCLYNLSFRKNLEGCRQLCALVIPLPRCCKGYFGRDCQACPGGPDAPCNHRGVCLDHYSATGECKCNTGFNGTACELCGPGRFGPDCQPCVCSDHGQCDEGITGSGQCLCEAGWTGRFCDTQAVLPPVCTPPCSAHATCRENNTCECHLNYEGDGITCTVVDFCKQNNGGCAKVAKCSQKGTKVSCSCQKGYKGDGRSCSEIDPCADGLNGGCHEHATCKMTGPGKHKCECKSHYIGDGVSCEPEQLPLDRCLQDNGQCHADATCADLHFQDTTIGVFHLRSPLGQYKLTFDKAKEACANEAAAMATYNQLSYAQKANYHLCSAGWLESGWVAYPTAYSSPNCGSGFVGIVNYGPRNKSEMWDVFCYRMKDVNCTCKVGYVGDGFSCSGNLLQVLMSFPSLTNFLTEVLAYSNSSARGQAFLKHLTDLSIRGTLFVPQNSGLAGNETLSGRDIEHHFANVSILFYNDLVNGTTLRTRLGSQLLITSSQDQSQLETRFVDGRAILQWDIFASNGIIHVISRPLKAPSAPRASVHTGLGTGVVFAVLLVTGALALVAYSYFRINRRAISFQRFESEEDIDVAALGNPPPENISNPVYESATSAPPEPSYDPFEDSEDQPPLESSDPLGAL</sequence>
<evidence type="ECO:0000259" key="14">
    <source>
        <dbReference type="PROSITE" id="PS50026"/>
    </source>
</evidence>
<feature type="domain" description="FAS1" evidence="15">
    <location>
        <begin position="1"/>
        <end position="70"/>
    </location>
</feature>
<dbReference type="FunFam" id="3.10.100.10:FF:000001">
    <property type="entry name" value="Hyaluronan proteoglycan link protein 1"/>
    <property type="match status" value="1"/>
</dbReference>
<dbReference type="SMART" id="SM00180">
    <property type="entry name" value="EGF_Lam"/>
    <property type="match status" value="2"/>
</dbReference>
<dbReference type="GO" id="GO:0007155">
    <property type="term" value="P:cell adhesion"/>
    <property type="evidence" value="ECO:0007669"/>
    <property type="project" value="InterPro"/>
</dbReference>
<evidence type="ECO:0000256" key="10">
    <source>
        <dbReference type="PROSITE-ProRule" id="PRU00076"/>
    </source>
</evidence>
<feature type="domain" description="FAS1" evidence="15">
    <location>
        <begin position="86"/>
        <end position="227"/>
    </location>
</feature>
<evidence type="ECO:0000256" key="2">
    <source>
        <dbReference type="ARBA" id="ARBA00022536"/>
    </source>
</evidence>
<keyword evidence="4 13" id="KW-1133">Transmembrane helix</keyword>
<feature type="disulfide bond" evidence="10">
    <location>
        <begin position="397"/>
        <end position="407"/>
    </location>
</feature>
<dbReference type="FunFam" id="2.10.25.10:FF:000497">
    <property type="entry name" value="Stabilin 2"/>
    <property type="match status" value="1"/>
</dbReference>
<dbReference type="InterPro" id="IPR016187">
    <property type="entry name" value="CTDL_fold"/>
</dbReference>
<feature type="domain" description="EGF-like" evidence="14">
    <location>
        <begin position="304"/>
        <end position="344"/>
    </location>
</feature>
<keyword evidence="8" id="KW-0325">Glycoprotein</keyword>
<evidence type="ECO:0000313" key="18">
    <source>
        <dbReference type="Proteomes" id="UP000550707"/>
    </source>
</evidence>
<feature type="disulfide bond" evidence="10">
    <location>
        <begin position="334"/>
        <end position="343"/>
    </location>
</feature>
<keyword evidence="5 13" id="KW-0472">Membrane</keyword>
<comment type="subcellular location">
    <subcellularLocation>
        <location evidence="1">Membrane</location>
        <topology evidence="1">Single-pass type I membrane protein</topology>
    </subcellularLocation>
</comment>
<reference evidence="17 18" key="1">
    <citation type="journal article" date="2020" name="Nature">
        <title>Six reference-quality genomes reveal evolution of bat adaptations.</title>
        <authorList>
            <person name="Jebb D."/>
            <person name="Huang Z."/>
            <person name="Pippel M."/>
            <person name="Hughes G.M."/>
            <person name="Lavrichenko K."/>
            <person name="Devanna P."/>
            <person name="Winkler S."/>
            <person name="Jermiin L.S."/>
            <person name="Skirmuntt E.C."/>
            <person name="Katzourakis A."/>
            <person name="Burkitt-Gray L."/>
            <person name="Ray D.A."/>
            <person name="Sullivan K.A.M."/>
            <person name="Roscito J.G."/>
            <person name="Kirilenko B.M."/>
            <person name="Davalos L.M."/>
            <person name="Corthals A.P."/>
            <person name="Power M.L."/>
            <person name="Jones G."/>
            <person name="Ransome R.D."/>
            <person name="Dechmann D.K.N."/>
            <person name="Locatelli A.G."/>
            <person name="Puechmaille S.J."/>
            <person name="Fedrigo O."/>
            <person name="Jarvis E.D."/>
            <person name="Hiller M."/>
            <person name="Vernes S.C."/>
            <person name="Myers E.W."/>
            <person name="Teeling E.C."/>
        </authorList>
    </citation>
    <scope>NUCLEOTIDE SEQUENCE [LARGE SCALE GENOMIC DNA]</scope>
    <source>
        <strain evidence="17">MMolMol1</strain>
        <tissue evidence="17">Muscle</tissue>
    </source>
</reference>
<dbReference type="AlphaFoldDB" id="A0A7J8G2L3"/>
<dbReference type="InterPro" id="IPR000782">
    <property type="entry name" value="FAS1_domain"/>
</dbReference>
<dbReference type="InterPro" id="IPR000742">
    <property type="entry name" value="EGF"/>
</dbReference>
<evidence type="ECO:0000313" key="17">
    <source>
        <dbReference type="EMBL" id="KAF6453945.1"/>
    </source>
</evidence>
<evidence type="ECO:0000256" key="5">
    <source>
        <dbReference type="ARBA" id="ARBA00023136"/>
    </source>
</evidence>
<name>A0A7J8G2L3_MOLMO</name>
<dbReference type="EMBL" id="JACASF010000010">
    <property type="protein sequence ID" value="KAF6453945.1"/>
    <property type="molecule type" value="Genomic_DNA"/>
</dbReference>
<dbReference type="PROSITE" id="PS50026">
    <property type="entry name" value="EGF_3"/>
    <property type="match status" value="4"/>
</dbReference>
<dbReference type="SMART" id="SM00554">
    <property type="entry name" value="FAS1"/>
    <property type="match status" value="3"/>
</dbReference>
<keyword evidence="6 10" id="KW-1015">Disulfide bond</keyword>
<evidence type="ECO:0000256" key="9">
    <source>
        <dbReference type="ARBA" id="ARBA00023292"/>
    </source>
</evidence>
<dbReference type="SUPFAM" id="SSF57196">
    <property type="entry name" value="EGF/Laminin"/>
    <property type="match status" value="2"/>
</dbReference>
<dbReference type="Gene3D" id="2.10.25.10">
    <property type="entry name" value="Laminin"/>
    <property type="match status" value="3"/>
</dbReference>
<dbReference type="PROSITE" id="PS50213">
    <property type="entry name" value="FAS1"/>
    <property type="match status" value="3"/>
</dbReference>
<evidence type="ECO:0000256" key="8">
    <source>
        <dbReference type="ARBA" id="ARBA00023180"/>
    </source>
</evidence>
<evidence type="ECO:0000256" key="6">
    <source>
        <dbReference type="ARBA" id="ARBA00023157"/>
    </source>
</evidence>
<dbReference type="PROSITE" id="PS01186">
    <property type="entry name" value="EGF_2"/>
    <property type="match status" value="2"/>
</dbReference>
<protein>
    <submittedName>
        <fullName evidence="17">Stabilin 2</fullName>
    </submittedName>
</protein>
<dbReference type="GO" id="GO:0016020">
    <property type="term" value="C:membrane"/>
    <property type="evidence" value="ECO:0007669"/>
    <property type="project" value="UniProtKB-SubCell"/>
</dbReference>
<dbReference type="PRINTS" id="PR01265">
    <property type="entry name" value="LINKMODULE"/>
</dbReference>
<dbReference type="SMART" id="SM00445">
    <property type="entry name" value="LINK"/>
    <property type="match status" value="1"/>
</dbReference>
<dbReference type="InterPro" id="IPR016186">
    <property type="entry name" value="C-type_lectin-like/link_sf"/>
</dbReference>
<dbReference type="SMART" id="SM00181">
    <property type="entry name" value="EGF"/>
    <property type="match status" value="5"/>
</dbReference>
<dbReference type="GO" id="GO:0005540">
    <property type="term" value="F:hyaluronic acid binding"/>
    <property type="evidence" value="ECO:0007669"/>
    <property type="project" value="InterPro"/>
</dbReference>
<dbReference type="Pfam" id="PF12947">
    <property type="entry name" value="EGF_3"/>
    <property type="match status" value="2"/>
</dbReference>
<dbReference type="FunFam" id="2.10.25.10:FF:000040">
    <property type="entry name" value="Stabilin 2"/>
    <property type="match status" value="1"/>
</dbReference>
<dbReference type="InterPro" id="IPR024731">
    <property type="entry name" value="NELL2-like_EGF"/>
</dbReference>
<proteinExistence type="predicted"/>
<dbReference type="PANTHER" id="PTHR24038">
    <property type="entry name" value="STABILIN"/>
    <property type="match status" value="1"/>
</dbReference>
<feature type="domain" description="Link" evidence="16">
    <location>
        <begin position="544"/>
        <end position="636"/>
    </location>
</feature>
<feature type="disulfide bond" evidence="11">
    <location>
        <begin position="590"/>
        <end position="611"/>
    </location>
</feature>
<evidence type="ECO:0000256" key="7">
    <source>
        <dbReference type="ARBA" id="ARBA00023170"/>
    </source>
</evidence>
<gene>
    <name evidence="17" type="ORF">HJG59_017477</name>
</gene>
<comment type="caution">
    <text evidence="10">Lacks conserved residue(s) required for the propagation of feature annotation.</text>
</comment>
<keyword evidence="7" id="KW-0675">Receptor</keyword>
<dbReference type="SUPFAM" id="SSF56436">
    <property type="entry name" value="C-type lectin-like"/>
    <property type="match status" value="1"/>
</dbReference>
<evidence type="ECO:0000256" key="11">
    <source>
        <dbReference type="PROSITE-ProRule" id="PRU00323"/>
    </source>
</evidence>
<dbReference type="SUPFAM" id="SSF82153">
    <property type="entry name" value="FAS1 domain"/>
    <property type="match status" value="3"/>
</dbReference>
<evidence type="ECO:0000259" key="15">
    <source>
        <dbReference type="PROSITE" id="PS50213"/>
    </source>
</evidence>
<comment type="caution">
    <text evidence="17">The sequence shown here is derived from an EMBL/GenBank/DDBJ whole genome shotgun (WGS) entry which is preliminary data.</text>
</comment>
<feature type="domain" description="EGF-like" evidence="14">
    <location>
        <begin position="393"/>
        <end position="427"/>
    </location>
</feature>
<dbReference type="Proteomes" id="UP000550707">
    <property type="component" value="Unassembled WGS sequence"/>
</dbReference>
<feature type="domain" description="EGF-like" evidence="14">
    <location>
        <begin position="469"/>
        <end position="511"/>
    </location>
</feature>
<feature type="domain" description="EGF-like" evidence="14">
    <location>
        <begin position="351"/>
        <end position="388"/>
    </location>
</feature>
<feature type="disulfide bond" evidence="10">
    <location>
        <begin position="378"/>
        <end position="387"/>
    </location>
</feature>
<dbReference type="InterPro" id="IPR002049">
    <property type="entry name" value="LE_dom"/>
</dbReference>
<dbReference type="PROSITE" id="PS00022">
    <property type="entry name" value="EGF_1"/>
    <property type="match status" value="2"/>
</dbReference>
<dbReference type="FunFam" id="2.30.180.10:FF:000005">
    <property type="entry name" value="Stabilin 2"/>
    <property type="match status" value="2"/>
</dbReference>